<name>A0A6V6Z6N8_9FLAO</name>
<dbReference type="InterPro" id="IPR015943">
    <property type="entry name" value="WD40/YVTN_repeat-like_dom_sf"/>
</dbReference>
<dbReference type="AlphaFoldDB" id="A0A6V6Z6N8"/>
<dbReference type="SUPFAM" id="SSF101898">
    <property type="entry name" value="NHL repeat"/>
    <property type="match status" value="1"/>
</dbReference>
<accession>A0A6V6Z6N8</accession>
<sequence length="344" mass="36655">MNKKIISKKILLSLIMATILSCGKDDDVTNPAEATNVYVVGYEQNSNINQAKFWKNGTIASLPTTGKASVASAVFVSGKDVFIAGQEAMSSATDANRQIKLWKNGLLAKTITDGSQDAVANDLYVVGNDVYITGVEFNGTNNVAKFWKNGTPTNLTDGTKEGVANAISVSEGNVYVAGSEFDGMNNVLKVWKNGVAQNLNSGAKSAEANALFVSDNDVYVAGEEQGTAKFWKNGVATVITTKNARATGIYVLENIVYVTFEEYNAETKKWQGKLWKNGQITNISNGTQNCSLTGISVDANDIYVIGSESKGIVDVAKIWKNGTATSLTNGTQKATALDIAVVKQ</sequence>
<keyword evidence="1" id="KW-0732">Signal</keyword>
<evidence type="ECO:0000256" key="1">
    <source>
        <dbReference type="SAM" id="SignalP"/>
    </source>
</evidence>
<comment type="caution">
    <text evidence="2">The sequence shown here is derived from an EMBL/GenBank/DDBJ whole genome shotgun (WGS) entry which is preliminary data.</text>
</comment>
<keyword evidence="3" id="KW-1185">Reference proteome</keyword>
<proteinExistence type="predicted"/>
<dbReference type="RefSeq" id="WP_031457028.1">
    <property type="nucleotide sequence ID" value="NZ_CAIJDO010000194.1"/>
</dbReference>
<dbReference type="EMBL" id="CAIJDO010000194">
    <property type="protein sequence ID" value="CAD0007458.1"/>
    <property type="molecule type" value="Genomic_DNA"/>
</dbReference>
<reference evidence="2 3" key="1">
    <citation type="submission" date="2020-06" db="EMBL/GenBank/DDBJ databases">
        <authorList>
            <person name="Criscuolo A."/>
        </authorList>
    </citation>
    <scope>NUCLEOTIDE SEQUENCE [LARGE SCALE GENOMIC DNA]</scope>
    <source>
        <strain evidence="3">CIP 110025</strain>
    </source>
</reference>
<evidence type="ECO:0000313" key="2">
    <source>
        <dbReference type="EMBL" id="CAD0007458.1"/>
    </source>
</evidence>
<protein>
    <submittedName>
        <fullName evidence="2">Uncharacterized protein</fullName>
    </submittedName>
</protein>
<evidence type="ECO:0000313" key="3">
    <source>
        <dbReference type="Proteomes" id="UP000556700"/>
    </source>
</evidence>
<gene>
    <name evidence="2" type="ORF">FLACHUCJ7_03308</name>
</gene>
<dbReference type="PROSITE" id="PS51257">
    <property type="entry name" value="PROKAR_LIPOPROTEIN"/>
    <property type="match status" value="1"/>
</dbReference>
<feature type="signal peptide" evidence="1">
    <location>
        <begin position="1"/>
        <end position="24"/>
    </location>
</feature>
<dbReference type="Gene3D" id="2.130.10.10">
    <property type="entry name" value="YVTN repeat-like/Quinoprotein amine dehydrogenase"/>
    <property type="match status" value="1"/>
</dbReference>
<dbReference type="Proteomes" id="UP000556700">
    <property type="component" value="Unassembled WGS sequence"/>
</dbReference>
<organism evidence="2 3">
    <name type="scientific">Flavobacterium chungangense</name>
    <dbReference type="NCBI Taxonomy" id="554283"/>
    <lineage>
        <taxon>Bacteria</taxon>
        <taxon>Pseudomonadati</taxon>
        <taxon>Bacteroidota</taxon>
        <taxon>Flavobacteriia</taxon>
        <taxon>Flavobacteriales</taxon>
        <taxon>Flavobacteriaceae</taxon>
        <taxon>Flavobacterium</taxon>
    </lineage>
</organism>
<feature type="chain" id="PRO_5027780990" evidence="1">
    <location>
        <begin position="25"/>
        <end position="344"/>
    </location>
</feature>